<protein>
    <submittedName>
        <fullName evidence="3">Uncharacterized protein</fullName>
    </submittedName>
</protein>
<dbReference type="VEuPathDB" id="VectorBase:AEPI005119"/>
<evidence type="ECO:0000256" key="1">
    <source>
        <dbReference type="SAM" id="MobiDB-lite"/>
    </source>
</evidence>
<evidence type="ECO:0000256" key="2">
    <source>
        <dbReference type="SAM" id="SignalP"/>
    </source>
</evidence>
<organism evidence="3 4">
    <name type="scientific">Anopheles epiroticus</name>
    <dbReference type="NCBI Taxonomy" id="199890"/>
    <lineage>
        <taxon>Eukaryota</taxon>
        <taxon>Metazoa</taxon>
        <taxon>Ecdysozoa</taxon>
        <taxon>Arthropoda</taxon>
        <taxon>Hexapoda</taxon>
        <taxon>Insecta</taxon>
        <taxon>Pterygota</taxon>
        <taxon>Neoptera</taxon>
        <taxon>Endopterygota</taxon>
        <taxon>Diptera</taxon>
        <taxon>Nematocera</taxon>
        <taxon>Culicoidea</taxon>
        <taxon>Culicidae</taxon>
        <taxon>Anophelinae</taxon>
        <taxon>Anopheles</taxon>
    </lineage>
</organism>
<dbReference type="AlphaFoldDB" id="A0A182PDW4"/>
<proteinExistence type="predicted"/>
<name>A0A182PDW4_9DIPT</name>
<feature type="chain" id="PRO_5008131298" evidence="2">
    <location>
        <begin position="27"/>
        <end position="111"/>
    </location>
</feature>
<evidence type="ECO:0000313" key="4">
    <source>
        <dbReference type="Proteomes" id="UP000075885"/>
    </source>
</evidence>
<reference evidence="4" key="1">
    <citation type="submission" date="2013-03" db="EMBL/GenBank/DDBJ databases">
        <title>The Genome Sequence of Anopheles epiroticus epiroticus2.</title>
        <authorList>
            <consortium name="The Broad Institute Genomics Platform"/>
            <person name="Neafsey D.E."/>
            <person name="Howell P."/>
            <person name="Walker B."/>
            <person name="Young S.K."/>
            <person name="Zeng Q."/>
            <person name="Gargeya S."/>
            <person name="Fitzgerald M."/>
            <person name="Haas B."/>
            <person name="Abouelleil A."/>
            <person name="Allen A.W."/>
            <person name="Alvarado L."/>
            <person name="Arachchi H.M."/>
            <person name="Berlin A.M."/>
            <person name="Chapman S.B."/>
            <person name="Gainer-Dewar J."/>
            <person name="Goldberg J."/>
            <person name="Griggs A."/>
            <person name="Gujja S."/>
            <person name="Hansen M."/>
            <person name="Howarth C."/>
            <person name="Imamovic A."/>
            <person name="Ireland A."/>
            <person name="Larimer J."/>
            <person name="McCowan C."/>
            <person name="Murphy C."/>
            <person name="Pearson M."/>
            <person name="Poon T.W."/>
            <person name="Priest M."/>
            <person name="Roberts A."/>
            <person name="Saif S."/>
            <person name="Shea T."/>
            <person name="Sisk P."/>
            <person name="Sykes S."/>
            <person name="Wortman J."/>
            <person name="Nusbaum C."/>
            <person name="Birren B."/>
        </authorList>
    </citation>
    <scope>NUCLEOTIDE SEQUENCE [LARGE SCALE GENOMIC DNA]</scope>
    <source>
        <strain evidence="4">Epiroticus2</strain>
    </source>
</reference>
<keyword evidence="4" id="KW-1185">Reference proteome</keyword>
<sequence length="111" mass="11876">MKKSTRSALWLCLVLLAIATAPLALSDEGDEQEQDQTSQEAVAAQEEQDNPAPEGEAEATDGEATNNEETGEVAGLQPSEFLPQQINILLAPTACKPGYRVDHKGKCRPSL</sequence>
<evidence type="ECO:0000313" key="3">
    <source>
        <dbReference type="EnsemblMetazoa" id="AEPI005119-PA"/>
    </source>
</evidence>
<reference evidence="3" key="2">
    <citation type="submission" date="2020-05" db="UniProtKB">
        <authorList>
            <consortium name="EnsemblMetazoa"/>
        </authorList>
    </citation>
    <scope>IDENTIFICATION</scope>
    <source>
        <strain evidence="3">Epiroticus2</strain>
    </source>
</reference>
<dbReference type="EnsemblMetazoa" id="AEPI005119-RA">
    <property type="protein sequence ID" value="AEPI005119-PA"/>
    <property type="gene ID" value="AEPI005119"/>
</dbReference>
<accession>A0A182PDW4</accession>
<feature type="region of interest" description="Disordered" evidence="1">
    <location>
        <begin position="26"/>
        <end position="77"/>
    </location>
</feature>
<keyword evidence="2" id="KW-0732">Signal</keyword>
<dbReference type="Proteomes" id="UP000075885">
    <property type="component" value="Unassembled WGS sequence"/>
</dbReference>
<feature type="signal peptide" evidence="2">
    <location>
        <begin position="1"/>
        <end position="26"/>
    </location>
</feature>